<evidence type="ECO:0000313" key="1">
    <source>
        <dbReference type="EMBL" id="OGL54284.1"/>
    </source>
</evidence>
<dbReference type="AlphaFoldDB" id="A0A1F7SM48"/>
<accession>A0A1F7SM48</accession>
<sequence>MRLRLPDFLNPKPAPFFETTVQLTNDRGDILGTDTFHFHARDERDARRSTLFMSALKHPLRHPVLPTARRIRETS</sequence>
<dbReference type="EMBL" id="MGDJ01000004">
    <property type="protein sequence ID" value="OGL54284.1"/>
    <property type="molecule type" value="Genomic_DNA"/>
</dbReference>
<organism evidence="1 2">
    <name type="scientific">Candidatus Shapirobacteria bacterium RBG_13_44_7</name>
    <dbReference type="NCBI Taxonomy" id="1802149"/>
    <lineage>
        <taxon>Bacteria</taxon>
        <taxon>Candidatus Shapironibacteriota</taxon>
    </lineage>
</organism>
<comment type="caution">
    <text evidence="1">The sequence shown here is derived from an EMBL/GenBank/DDBJ whole genome shotgun (WGS) entry which is preliminary data.</text>
</comment>
<proteinExistence type="predicted"/>
<gene>
    <name evidence="1" type="ORF">A3K55_02500</name>
</gene>
<evidence type="ECO:0000313" key="2">
    <source>
        <dbReference type="Proteomes" id="UP000185874"/>
    </source>
</evidence>
<reference evidence="1 2" key="1">
    <citation type="journal article" date="2016" name="Nat. Commun.">
        <title>Thousands of microbial genomes shed light on interconnected biogeochemical processes in an aquifer system.</title>
        <authorList>
            <person name="Anantharaman K."/>
            <person name="Brown C.T."/>
            <person name="Hug L.A."/>
            <person name="Sharon I."/>
            <person name="Castelle C.J."/>
            <person name="Probst A.J."/>
            <person name="Thomas B.C."/>
            <person name="Singh A."/>
            <person name="Wilkins M.J."/>
            <person name="Karaoz U."/>
            <person name="Brodie E.L."/>
            <person name="Williams K.H."/>
            <person name="Hubbard S.S."/>
            <person name="Banfield J.F."/>
        </authorList>
    </citation>
    <scope>NUCLEOTIDE SEQUENCE [LARGE SCALE GENOMIC DNA]</scope>
</reference>
<name>A0A1F7SM48_9BACT</name>
<protein>
    <submittedName>
        <fullName evidence="1">Uncharacterized protein</fullName>
    </submittedName>
</protein>
<dbReference type="Proteomes" id="UP000185874">
    <property type="component" value="Unassembled WGS sequence"/>
</dbReference>